<comment type="caution">
    <text evidence="3">The sequence shown here is derived from an EMBL/GenBank/DDBJ whole genome shotgun (WGS) entry which is preliminary data.</text>
</comment>
<gene>
    <name evidence="3" type="ORF">G4D61_11680</name>
</gene>
<dbReference type="InterPro" id="IPR011583">
    <property type="entry name" value="Chitinase_II/V-like_cat"/>
</dbReference>
<dbReference type="InterPro" id="IPR029070">
    <property type="entry name" value="Chitinase_insertion_sf"/>
</dbReference>
<feature type="transmembrane region" description="Helical" evidence="1">
    <location>
        <begin position="20"/>
        <end position="38"/>
    </location>
</feature>
<keyword evidence="1" id="KW-0812">Transmembrane</keyword>
<protein>
    <recommendedName>
        <fullName evidence="2">GH18 domain-containing protein</fullName>
    </recommendedName>
</protein>
<evidence type="ECO:0000313" key="3">
    <source>
        <dbReference type="EMBL" id="NEY20616.1"/>
    </source>
</evidence>
<dbReference type="Gene3D" id="3.20.20.80">
    <property type="entry name" value="Glycosidases"/>
    <property type="match status" value="1"/>
</dbReference>
<keyword evidence="4" id="KW-1185">Reference proteome</keyword>
<dbReference type="PANTHER" id="PTHR46066">
    <property type="entry name" value="CHITINASE DOMAIN-CONTAINING PROTEIN 1 FAMILY MEMBER"/>
    <property type="match status" value="1"/>
</dbReference>
<feature type="domain" description="GH18" evidence="2">
    <location>
        <begin position="67"/>
        <end position="373"/>
    </location>
</feature>
<dbReference type="InterPro" id="IPR001223">
    <property type="entry name" value="Glyco_hydro18_cat"/>
</dbReference>
<dbReference type="SMART" id="SM00636">
    <property type="entry name" value="Glyco_18"/>
    <property type="match status" value="1"/>
</dbReference>
<dbReference type="Gene3D" id="3.10.50.10">
    <property type="match status" value="1"/>
</dbReference>
<proteinExistence type="predicted"/>
<dbReference type="AlphaFoldDB" id="A0A6M0P7E6"/>
<dbReference type="Proteomes" id="UP000476934">
    <property type="component" value="Unassembled WGS sequence"/>
</dbReference>
<dbReference type="InterPro" id="IPR017853">
    <property type="entry name" value="GH"/>
</dbReference>
<dbReference type="PROSITE" id="PS51910">
    <property type="entry name" value="GH18_2"/>
    <property type="match status" value="1"/>
</dbReference>
<name>A0A6M0P7E6_9BACI</name>
<keyword evidence="1" id="KW-0472">Membrane</keyword>
<dbReference type="GO" id="GO:0008061">
    <property type="term" value="F:chitin binding"/>
    <property type="evidence" value="ECO:0007669"/>
    <property type="project" value="InterPro"/>
</dbReference>
<sequence length="373" mass="42208">MNNSNKSGRNRLIHKYSFTLFFFFMLIILIPSIIVSAVNNPNRSSNNLLIQQQSLLNKQSVTSSSSSLTLGWITGNGETMTQIADYQNLKIVSPALASIDNDDALHVTAEPNTIDSLHKQGKKVWVRLIMKTDTKTSIHKLLTNSTATQAVINKVCEAASKGHWDGVNVDIENVDVRDRNQFSQFIEQMSNRLKQSNTVLSIDLPPDPKAGNQKSPFDHAVLGKYCNYVVFMGYDQHWSTDPTPGPITSLPWLKSTLQEFIQTGIPSKEIILGLPAYTRIWEQDKQGYIVKDPAYSVDYVANLVTQNHRNLSWNSALGEYYITYSANNMYYKIWLPTAISYHAYLNLISKLHLAGSAIWNLDFMNADYWNLIY</sequence>
<evidence type="ECO:0000256" key="1">
    <source>
        <dbReference type="SAM" id="Phobius"/>
    </source>
</evidence>
<dbReference type="PANTHER" id="PTHR46066:SF2">
    <property type="entry name" value="CHITINASE DOMAIN-CONTAINING PROTEIN 1"/>
    <property type="match status" value="1"/>
</dbReference>
<dbReference type="SUPFAM" id="SSF51445">
    <property type="entry name" value="(Trans)glycosidases"/>
    <property type="match status" value="1"/>
</dbReference>
<dbReference type="RefSeq" id="WP_163174034.1">
    <property type="nucleotide sequence ID" value="NZ_JAAIWK010000018.1"/>
</dbReference>
<accession>A0A6M0P7E6</accession>
<keyword evidence="1" id="KW-1133">Transmembrane helix</keyword>
<reference evidence="3 4" key="2">
    <citation type="submission" date="2020-03" db="EMBL/GenBank/DDBJ databases">
        <title>Bacillus aquiflavi sp. nov., isolated from yellow water of strong flavor Chinese baijiu in Yibin region of China.</title>
        <authorList>
            <person name="Xie J."/>
        </authorList>
    </citation>
    <scope>NUCLEOTIDE SEQUENCE [LARGE SCALE GENOMIC DNA]</scope>
    <source>
        <strain evidence="3 4">Gsoil 114</strain>
    </source>
</reference>
<evidence type="ECO:0000313" key="4">
    <source>
        <dbReference type="Proteomes" id="UP000476934"/>
    </source>
</evidence>
<dbReference type="GO" id="GO:0005975">
    <property type="term" value="P:carbohydrate metabolic process"/>
    <property type="evidence" value="ECO:0007669"/>
    <property type="project" value="InterPro"/>
</dbReference>
<reference evidence="3 4" key="1">
    <citation type="submission" date="2020-02" db="EMBL/GenBank/DDBJ databases">
        <authorList>
            <person name="Feng H."/>
        </authorList>
    </citation>
    <scope>NUCLEOTIDE SEQUENCE [LARGE SCALE GENOMIC DNA]</scope>
    <source>
        <strain evidence="3 4">Gsoil 114</strain>
    </source>
</reference>
<dbReference type="Pfam" id="PF00704">
    <property type="entry name" value="Glyco_hydro_18"/>
    <property type="match status" value="1"/>
</dbReference>
<dbReference type="EMBL" id="JAAIWK010000018">
    <property type="protein sequence ID" value="NEY20616.1"/>
    <property type="molecule type" value="Genomic_DNA"/>
</dbReference>
<organism evidence="3 4">
    <name type="scientific">Heyndrickxia ginsengihumi</name>
    <dbReference type="NCBI Taxonomy" id="363870"/>
    <lineage>
        <taxon>Bacteria</taxon>
        <taxon>Bacillati</taxon>
        <taxon>Bacillota</taxon>
        <taxon>Bacilli</taxon>
        <taxon>Bacillales</taxon>
        <taxon>Bacillaceae</taxon>
        <taxon>Heyndrickxia</taxon>
    </lineage>
</organism>
<evidence type="ECO:0000259" key="2">
    <source>
        <dbReference type="PROSITE" id="PS51910"/>
    </source>
</evidence>